<feature type="transmembrane region" description="Helical" evidence="1">
    <location>
        <begin position="128"/>
        <end position="149"/>
    </location>
</feature>
<evidence type="ECO:0000256" key="1">
    <source>
        <dbReference type="SAM" id="Phobius"/>
    </source>
</evidence>
<accession>A0A6C0RGW9</accession>
<keyword evidence="1" id="KW-0812">Transmembrane</keyword>
<reference evidence="2 3" key="1">
    <citation type="submission" date="2020-02" db="EMBL/GenBank/DDBJ databases">
        <title>Genome sequencing for Draconibacterium sp. strain M1.</title>
        <authorList>
            <person name="Park S.-J."/>
        </authorList>
    </citation>
    <scope>NUCLEOTIDE SEQUENCE [LARGE SCALE GENOMIC DNA]</scope>
    <source>
        <strain evidence="2 3">M1</strain>
    </source>
</reference>
<sequence>MKKVLSILAYLIIAASLYSAASFYFHYDFCHTMVAEDGPLENLTALVLLLISVLFAIRLFKQYKTRNKLWVAMSVVVIVGTFFGFGEEISWGQRIFSIETGEFFAQHNFQGETNLHNLEVNGVNLNKLIFSTGLSVVFGTYFVLTLLLYKKWPFLTRVIDLWGIPVPKIRYSVIILLCTGIVLLIPERRIWELWEAIFVSVLLLVFLDPYNSKEELVS</sequence>
<dbReference type="RefSeq" id="WP_163348640.1">
    <property type="nucleotide sequence ID" value="NZ_CP048409.1"/>
</dbReference>
<feature type="transmembrane region" description="Helical" evidence="1">
    <location>
        <begin position="43"/>
        <end position="60"/>
    </location>
</feature>
<keyword evidence="1" id="KW-0472">Membrane</keyword>
<dbReference type="KEGG" id="drc:G0Q07_19040"/>
<dbReference type="EMBL" id="CP048409">
    <property type="protein sequence ID" value="QIA09670.1"/>
    <property type="molecule type" value="Genomic_DNA"/>
</dbReference>
<keyword evidence="3" id="KW-1185">Reference proteome</keyword>
<feature type="transmembrane region" description="Helical" evidence="1">
    <location>
        <begin position="69"/>
        <end position="86"/>
    </location>
</feature>
<organism evidence="2 3">
    <name type="scientific">Draconibacterium halophilum</name>
    <dbReference type="NCBI Taxonomy" id="2706887"/>
    <lineage>
        <taxon>Bacteria</taxon>
        <taxon>Pseudomonadati</taxon>
        <taxon>Bacteroidota</taxon>
        <taxon>Bacteroidia</taxon>
        <taxon>Marinilabiliales</taxon>
        <taxon>Prolixibacteraceae</taxon>
        <taxon>Draconibacterium</taxon>
    </lineage>
</organism>
<keyword evidence="1" id="KW-1133">Transmembrane helix</keyword>
<protein>
    <submittedName>
        <fullName evidence="2">Uncharacterized protein</fullName>
    </submittedName>
</protein>
<gene>
    <name evidence="2" type="ORF">G0Q07_19040</name>
</gene>
<proteinExistence type="predicted"/>
<dbReference type="Proteomes" id="UP000474630">
    <property type="component" value="Chromosome"/>
</dbReference>
<evidence type="ECO:0000313" key="3">
    <source>
        <dbReference type="Proteomes" id="UP000474630"/>
    </source>
</evidence>
<feature type="transmembrane region" description="Helical" evidence="1">
    <location>
        <begin position="169"/>
        <end position="185"/>
    </location>
</feature>
<feature type="transmembrane region" description="Helical" evidence="1">
    <location>
        <begin position="191"/>
        <end position="210"/>
    </location>
</feature>
<dbReference type="AlphaFoldDB" id="A0A6C0RGW9"/>
<name>A0A6C0RGW9_9BACT</name>
<evidence type="ECO:0000313" key="2">
    <source>
        <dbReference type="EMBL" id="QIA09670.1"/>
    </source>
</evidence>